<dbReference type="InterPro" id="IPR011042">
    <property type="entry name" value="6-blade_b-propeller_TolB-like"/>
</dbReference>
<proteinExistence type="inferred from homology"/>
<dbReference type="AlphaFoldDB" id="A0A3B0C9B0"/>
<name>A0A3B0C9B0_9FLAO</name>
<dbReference type="InterPro" id="IPR011659">
    <property type="entry name" value="WD40"/>
</dbReference>
<comment type="similarity">
    <text evidence="1">Belongs to the TolB family.</text>
</comment>
<organism evidence="2 3">
    <name type="scientific">Ulvibacterium marinum</name>
    <dbReference type="NCBI Taxonomy" id="2419782"/>
    <lineage>
        <taxon>Bacteria</taxon>
        <taxon>Pseudomonadati</taxon>
        <taxon>Bacteroidota</taxon>
        <taxon>Flavobacteriia</taxon>
        <taxon>Flavobacteriales</taxon>
        <taxon>Flavobacteriaceae</taxon>
        <taxon>Ulvibacterium</taxon>
    </lineage>
</organism>
<gene>
    <name evidence="2" type="ORF">D7Z94_13290</name>
</gene>
<dbReference type="Pfam" id="PF07676">
    <property type="entry name" value="PD40"/>
    <property type="match status" value="6"/>
</dbReference>
<dbReference type="PROSITE" id="PS51257">
    <property type="entry name" value="PROKAR_LIPOPROTEIN"/>
    <property type="match status" value="1"/>
</dbReference>
<dbReference type="InterPro" id="IPR011044">
    <property type="entry name" value="Quino_amine_DH_bsu"/>
</dbReference>
<evidence type="ECO:0008006" key="4">
    <source>
        <dbReference type="Google" id="ProtNLM"/>
    </source>
</evidence>
<dbReference type="Proteomes" id="UP000276603">
    <property type="component" value="Unassembled WGS sequence"/>
</dbReference>
<comment type="caution">
    <text evidence="2">The sequence shown here is derived from an EMBL/GenBank/DDBJ whole genome shotgun (WGS) entry which is preliminary data.</text>
</comment>
<dbReference type="PANTHER" id="PTHR36842">
    <property type="entry name" value="PROTEIN TOLB HOMOLOG"/>
    <property type="match status" value="1"/>
</dbReference>
<dbReference type="EMBL" id="RBCJ01000003">
    <property type="protein sequence ID" value="RKN79296.1"/>
    <property type="molecule type" value="Genomic_DNA"/>
</dbReference>
<accession>A0A3B0C9B0</accession>
<evidence type="ECO:0000313" key="3">
    <source>
        <dbReference type="Proteomes" id="UP000276603"/>
    </source>
</evidence>
<sequence length="566" mass="64361">MDKELESQVMKALKLALAVFLFGFSACHYPESSTDQIEKVVDFSDGDEVWFQISPDGSMYLFSSNRAGNENIYIKKKTTGEIIQLTDNPTRDSHPVWSPDGSLIAFTSYRDGIGIWTMDPFDRRTLKRITPDSIVAEWPDWSPDWNSIVFSGTGLGSRDIWTVSLTNGALNQITDHPDNEWIPKWSPNGKKIAFYTTWDGKMTDVFVVDLDGNNLKQLTHNSSEDFGVRWGDGNETVYFLSRRYGGKTDIFSAQISNGEIQRKTQNLGVFIINQIIGDSIFFSFEKQDHHIFKNTILDERIEQVTMGRAKYQNPKISPDGLQILAITDTIGKEDMAVTLDMEGNFLKAVDTGEFFGKSANWMSKPHEIIATISEGGWIDTNNLWYVDLKNESKTKITHVGFVDHAVWCEAPYLVMSARTQGRDNLKLWKVHLGTGEVTLLFDDGSDAVVSDYNRRDKTIAFTTYTASGVKSYTMSLENNNRKRFHIPFESYEGVRWSPDGNKICFKGKQKLDDSHDLFVMDLKTNGIKRLTNDGYSESWPSWSRNQKNVFYSVKKSTIGIYKMNIP</sequence>
<evidence type="ECO:0000313" key="2">
    <source>
        <dbReference type="EMBL" id="RKN79296.1"/>
    </source>
</evidence>
<dbReference type="OrthoDB" id="9815657at2"/>
<dbReference type="RefSeq" id="WP_120712107.1">
    <property type="nucleotide sequence ID" value="NZ_RBCJ01000003.1"/>
</dbReference>
<dbReference type="PANTHER" id="PTHR36842:SF1">
    <property type="entry name" value="PROTEIN TOLB"/>
    <property type="match status" value="1"/>
</dbReference>
<evidence type="ECO:0000256" key="1">
    <source>
        <dbReference type="ARBA" id="ARBA00009820"/>
    </source>
</evidence>
<protein>
    <recommendedName>
        <fullName evidence="4">DUF5050 domain-containing protein</fullName>
    </recommendedName>
</protein>
<dbReference type="SUPFAM" id="SSF50969">
    <property type="entry name" value="YVTN repeat-like/Quinoprotein amine dehydrogenase"/>
    <property type="match status" value="1"/>
</dbReference>
<dbReference type="SUPFAM" id="SSF82171">
    <property type="entry name" value="DPP6 N-terminal domain-like"/>
    <property type="match status" value="1"/>
</dbReference>
<keyword evidence="3" id="KW-1185">Reference proteome</keyword>
<reference evidence="2 3" key="1">
    <citation type="submission" date="2018-10" db="EMBL/GenBank/DDBJ databases">
        <title>Ulvibacterium marinum gen. nov., sp. nov., a novel marine bacterium of the family Flavobacteriaceae, isolated from a culture of the green alga Ulva prolifera.</title>
        <authorList>
            <person name="Zhang Z."/>
        </authorList>
    </citation>
    <scope>NUCLEOTIDE SEQUENCE [LARGE SCALE GENOMIC DNA]</scope>
    <source>
        <strain evidence="2 3">CCMM003</strain>
    </source>
</reference>
<dbReference type="Gene3D" id="2.120.10.30">
    <property type="entry name" value="TolB, C-terminal domain"/>
    <property type="match status" value="3"/>
</dbReference>